<feature type="compositionally biased region" description="Basic residues" evidence="2">
    <location>
        <begin position="408"/>
        <end position="421"/>
    </location>
</feature>
<comment type="caution">
    <text evidence="5">The sequence shown here is derived from an EMBL/GenBank/DDBJ whole genome shotgun (WGS) entry which is preliminary data.</text>
</comment>
<dbReference type="AlphaFoldDB" id="A0A0R1KGD2"/>
<dbReference type="InterPro" id="IPR058660">
    <property type="entry name" value="WHD_DnaB"/>
</dbReference>
<evidence type="ECO:0000256" key="2">
    <source>
        <dbReference type="SAM" id="MobiDB-lite"/>
    </source>
</evidence>
<dbReference type="OrthoDB" id="2082007at2"/>
<dbReference type="InterPro" id="IPR006343">
    <property type="entry name" value="DnaB/C_C"/>
</dbReference>
<keyword evidence="6" id="KW-1185">Reference proteome</keyword>
<dbReference type="eggNOG" id="COG3611">
    <property type="taxonomic scope" value="Bacteria"/>
</dbReference>
<sequence>MAKEFNYDPAKFTPLTGYWCLPHGQINDYDRHVLTDLYLPLLGTRAYSIYLLLWEKVPNKELVSERQSHADLMSLLDIDLKTFYNERIKAEALGLIRTYEKRDDIGDYCVYQLFEPLMPHEFFNDDLMSIFLYEQIGEKNYHKLVTKYSQSSDILTDSKEVSKDFLEVFQLSNDDLINTPSEVKSAQNEFVDVDKQPQPKIEDTDNSQLDWELISDRIEQLFKISNENLLENQELIISLHAFYGINETAIINVIGQTADIVNNKIDPVRLKKTVQDRFEKNANISIKNSTPQSNNSENNQQNNVVTHFNRADDLLLQQAKNLAPADFLAAEKKKSGGFTGTVESRALRDMAMKTYLSPAVLNIMVDYILQNSPTLTLPLMETMANDWQQNNVNTPEQALQRLHDFRTKPRNPKRRYNNKGPRRVEQGTDWSKVKASPVSGDAQKKQQELQERLRKMRNKDN</sequence>
<feature type="region of interest" description="Disordered" evidence="2">
    <location>
        <begin position="407"/>
        <end position="461"/>
    </location>
</feature>
<feature type="compositionally biased region" description="Basic and acidic residues" evidence="2">
    <location>
        <begin position="442"/>
        <end position="461"/>
    </location>
</feature>
<dbReference type="Pfam" id="PF25888">
    <property type="entry name" value="WHD_DnaB"/>
    <property type="match status" value="1"/>
</dbReference>
<accession>A0A0R1KGD2</accession>
<comment type="similarity">
    <text evidence="1">Belongs to the DnaB/DnaD family.</text>
</comment>
<feature type="domain" description="Replicative helicase loading/DNA remodeling protein DnaB N-terminal winged helix" evidence="4">
    <location>
        <begin position="23"/>
        <end position="275"/>
    </location>
</feature>
<name>A0A0R1KGD2_9LACO</name>
<dbReference type="STRING" id="1423775.FD03_GL000100"/>
<evidence type="ECO:0000256" key="1">
    <source>
        <dbReference type="ARBA" id="ARBA00093462"/>
    </source>
</evidence>
<evidence type="ECO:0000259" key="3">
    <source>
        <dbReference type="Pfam" id="PF07261"/>
    </source>
</evidence>
<evidence type="ECO:0000313" key="6">
    <source>
        <dbReference type="Proteomes" id="UP000051248"/>
    </source>
</evidence>
<dbReference type="Proteomes" id="UP000051248">
    <property type="component" value="Unassembled WGS sequence"/>
</dbReference>
<organism evidence="5 6">
    <name type="scientific">Companilactobacillus nodensis DSM 19682 = JCM 14932 = NBRC 107160</name>
    <dbReference type="NCBI Taxonomy" id="1423775"/>
    <lineage>
        <taxon>Bacteria</taxon>
        <taxon>Bacillati</taxon>
        <taxon>Bacillota</taxon>
        <taxon>Bacilli</taxon>
        <taxon>Lactobacillales</taxon>
        <taxon>Lactobacillaceae</taxon>
        <taxon>Companilactobacillus</taxon>
    </lineage>
</organism>
<dbReference type="PATRIC" id="fig|1423775.4.peg.101"/>
<evidence type="ECO:0000259" key="4">
    <source>
        <dbReference type="Pfam" id="PF25888"/>
    </source>
</evidence>
<protein>
    <submittedName>
        <fullName evidence="5">Chromosome replication initiation membrane attachment protein B</fullName>
    </submittedName>
</protein>
<gene>
    <name evidence="5" type="ORF">FD03_GL000100</name>
</gene>
<dbReference type="Pfam" id="PF07261">
    <property type="entry name" value="DnaB_2"/>
    <property type="match status" value="1"/>
</dbReference>
<dbReference type="EMBL" id="AZDZ01000009">
    <property type="protein sequence ID" value="KRK79924.1"/>
    <property type="molecule type" value="Genomic_DNA"/>
</dbReference>
<reference evidence="5 6" key="1">
    <citation type="journal article" date="2015" name="Genome Announc.">
        <title>Expanding the biotechnology potential of lactobacilli through comparative genomics of 213 strains and associated genera.</title>
        <authorList>
            <person name="Sun Z."/>
            <person name="Harris H.M."/>
            <person name="McCann A."/>
            <person name="Guo C."/>
            <person name="Argimon S."/>
            <person name="Zhang W."/>
            <person name="Yang X."/>
            <person name="Jeffery I.B."/>
            <person name="Cooney J.C."/>
            <person name="Kagawa T.F."/>
            <person name="Liu W."/>
            <person name="Song Y."/>
            <person name="Salvetti E."/>
            <person name="Wrobel A."/>
            <person name="Rasinkangas P."/>
            <person name="Parkhill J."/>
            <person name="Rea M.C."/>
            <person name="O'Sullivan O."/>
            <person name="Ritari J."/>
            <person name="Douillard F.P."/>
            <person name="Paul Ross R."/>
            <person name="Yang R."/>
            <person name="Briner A.E."/>
            <person name="Felis G.E."/>
            <person name="de Vos W.M."/>
            <person name="Barrangou R."/>
            <person name="Klaenhammer T.R."/>
            <person name="Caufield P.W."/>
            <person name="Cui Y."/>
            <person name="Zhang H."/>
            <person name="O'Toole P.W."/>
        </authorList>
    </citation>
    <scope>NUCLEOTIDE SEQUENCE [LARGE SCALE GENOMIC DNA]</scope>
    <source>
        <strain evidence="5 6">DSM 19682</strain>
    </source>
</reference>
<dbReference type="RefSeq" id="WP_025024862.1">
    <property type="nucleotide sequence ID" value="NZ_AZDZ01000009.1"/>
</dbReference>
<feature type="domain" description="DnaB/C C-terminal" evidence="3">
    <location>
        <begin position="332"/>
        <end position="401"/>
    </location>
</feature>
<evidence type="ECO:0000313" key="5">
    <source>
        <dbReference type="EMBL" id="KRK79924.1"/>
    </source>
</evidence>
<proteinExistence type="inferred from homology"/>